<evidence type="ECO:0000313" key="3">
    <source>
        <dbReference type="EMBL" id="KAF6409156.1"/>
    </source>
</evidence>
<accession>A0A7J8CE60</accession>
<keyword evidence="2" id="KW-0732">Signal</keyword>
<feature type="chain" id="PRO_5029461194" evidence="2">
    <location>
        <begin position="24"/>
        <end position="242"/>
    </location>
</feature>
<dbReference type="Proteomes" id="UP000593571">
    <property type="component" value="Unassembled WGS sequence"/>
</dbReference>
<keyword evidence="1" id="KW-0812">Transmembrane</keyword>
<dbReference type="PANTHER" id="PTHR38000">
    <property type="entry name" value="RIKEN CDNA 2900092C05"/>
    <property type="match status" value="1"/>
</dbReference>
<sequence length="242" mass="27491">MDKVQSSLTFLFLILMECPLCLCLPYTGYTQSQNTNVVKQPTASSKKAQLPHIHAVSPLPRGLPAGRPMKFPRLNDAWKKNTPEPTKNKRGFRAHSAELNTNAWDAALILHRPALVLVIIIACTALSFALICGIAVSYMIYRLVRAEERQQLALLYKNVKIPLLEDEGESSEDEGQDESSYLLPESEKELEKFIHSVIRSKRRKHSKKMRLKNEQKLVKDMKIQNALRIEDNGQDGRLRTEA</sequence>
<protein>
    <submittedName>
        <fullName evidence="3">Uncharacterized protein</fullName>
    </submittedName>
</protein>
<dbReference type="InterPro" id="IPR037549">
    <property type="entry name" value="C19orf18"/>
</dbReference>
<comment type="caution">
    <text evidence="3">The sequence shown here is derived from an EMBL/GenBank/DDBJ whole genome shotgun (WGS) entry which is preliminary data.</text>
</comment>
<keyword evidence="1" id="KW-1133">Transmembrane helix</keyword>
<evidence type="ECO:0000313" key="4">
    <source>
        <dbReference type="Proteomes" id="UP000593571"/>
    </source>
</evidence>
<proteinExistence type="predicted"/>
<keyword evidence="4" id="KW-1185">Reference proteome</keyword>
<evidence type="ECO:0000256" key="1">
    <source>
        <dbReference type="SAM" id="Phobius"/>
    </source>
</evidence>
<organism evidence="3 4">
    <name type="scientific">Rousettus aegyptiacus</name>
    <name type="common">Egyptian fruit bat</name>
    <name type="synonym">Pteropus aegyptiacus</name>
    <dbReference type="NCBI Taxonomy" id="9407"/>
    <lineage>
        <taxon>Eukaryota</taxon>
        <taxon>Metazoa</taxon>
        <taxon>Chordata</taxon>
        <taxon>Craniata</taxon>
        <taxon>Vertebrata</taxon>
        <taxon>Euteleostomi</taxon>
        <taxon>Mammalia</taxon>
        <taxon>Eutheria</taxon>
        <taxon>Laurasiatheria</taxon>
        <taxon>Chiroptera</taxon>
        <taxon>Yinpterochiroptera</taxon>
        <taxon>Pteropodoidea</taxon>
        <taxon>Pteropodidae</taxon>
        <taxon>Rousettinae</taxon>
        <taxon>Rousettus</taxon>
    </lineage>
</organism>
<dbReference type="AlphaFoldDB" id="A0A7J8CE60"/>
<reference evidence="3 4" key="1">
    <citation type="journal article" date="2020" name="Nature">
        <title>Six reference-quality genomes reveal evolution of bat adaptations.</title>
        <authorList>
            <person name="Jebb D."/>
            <person name="Huang Z."/>
            <person name="Pippel M."/>
            <person name="Hughes G.M."/>
            <person name="Lavrichenko K."/>
            <person name="Devanna P."/>
            <person name="Winkler S."/>
            <person name="Jermiin L.S."/>
            <person name="Skirmuntt E.C."/>
            <person name="Katzourakis A."/>
            <person name="Burkitt-Gray L."/>
            <person name="Ray D.A."/>
            <person name="Sullivan K.A.M."/>
            <person name="Roscito J.G."/>
            <person name="Kirilenko B.M."/>
            <person name="Davalos L.M."/>
            <person name="Corthals A.P."/>
            <person name="Power M.L."/>
            <person name="Jones G."/>
            <person name="Ransome R.D."/>
            <person name="Dechmann D.K.N."/>
            <person name="Locatelli A.G."/>
            <person name="Puechmaille S.J."/>
            <person name="Fedrigo O."/>
            <person name="Jarvis E.D."/>
            <person name="Hiller M."/>
            <person name="Vernes S.C."/>
            <person name="Myers E.W."/>
            <person name="Teeling E.C."/>
        </authorList>
    </citation>
    <scope>NUCLEOTIDE SEQUENCE [LARGE SCALE GENOMIC DNA]</scope>
    <source>
        <strain evidence="3">MRouAeg1</strain>
        <tissue evidence="3">Muscle</tissue>
    </source>
</reference>
<keyword evidence="1" id="KW-0472">Membrane</keyword>
<dbReference type="PANTHER" id="PTHR38000:SF1">
    <property type="entry name" value="RIKEN CDNA 2900092C05 GENE"/>
    <property type="match status" value="1"/>
</dbReference>
<feature type="signal peptide" evidence="2">
    <location>
        <begin position="1"/>
        <end position="23"/>
    </location>
</feature>
<name>A0A7J8CE60_ROUAE</name>
<dbReference type="Pfam" id="PF17686">
    <property type="entry name" value="DUF5534"/>
    <property type="match status" value="1"/>
</dbReference>
<evidence type="ECO:0000256" key="2">
    <source>
        <dbReference type="SAM" id="SignalP"/>
    </source>
</evidence>
<feature type="transmembrane region" description="Helical" evidence="1">
    <location>
        <begin position="114"/>
        <end position="141"/>
    </location>
</feature>
<gene>
    <name evidence="3" type="ORF">HJG63_001740</name>
</gene>
<dbReference type="EMBL" id="JACASE010000014">
    <property type="protein sequence ID" value="KAF6409156.1"/>
    <property type="molecule type" value="Genomic_DNA"/>
</dbReference>